<name>A0A834MDK9_RHYFE</name>
<evidence type="ECO:0000313" key="2">
    <source>
        <dbReference type="Proteomes" id="UP000625711"/>
    </source>
</evidence>
<keyword evidence="2" id="KW-1185">Reference proteome</keyword>
<dbReference type="Proteomes" id="UP000625711">
    <property type="component" value="Unassembled WGS sequence"/>
</dbReference>
<dbReference type="AlphaFoldDB" id="A0A834MDK9"/>
<organism evidence="1 2">
    <name type="scientific">Rhynchophorus ferrugineus</name>
    <name type="common">Red palm weevil</name>
    <name type="synonym">Curculio ferrugineus</name>
    <dbReference type="NCBI Taxonomy" id="354439"/>
    <lineage>
        <taxon>Eukaryota</taxon>
        <taxon>Metazoa</taxon>
        <taxon>Ecdysozoa</taxon>
        <taxon>Arthropoda</taxon>
        <taxon>Hexapoda</taxon>
        <taxon>Insecta</taxon>
        <taxon>Pterygota</taxon>
        <taxon>Neoptera</taxon>
        <taxon>Endopterygota</taxon>
        <taxon>Coleoptera</taxon>
        <taxon>Polyphaga</taxon>
        <taxon>Cucujiformia</taxon>
        <taxon>Curculionidae</taxon>
        <taxon>Dryophthorinae</taxon>
        <taxon>Rhynchophorus</taxon>
    </lineage>
</organism>
<proteinExistence type="predicted"/>
<dbReference type="EMBL" id="JAACXV010000278">
    <property type="protein sequence ID" value="KAF7280646.1"/>
    <property type="molecule type" value="Genomic_DNA"/>
</dbReference>
<gene>
    <name evidence="1" type="ORF">GWI33_005615</name>
</gene>
<accession>A0A834MDK9</accession>
<reference evidence="1" key="1">
    <citation type="submission" date="2020-08" db="EMBL/GenBank/DDBJ databases">
        <title>Genome sequencing and assembly of the red palm weevil Rhynchophorus ferrugineus.</title>
        <authorList>
            <person name="Dias G.B."/>
            <person name="Bergman C.M."/>
            <person name="Manee M."/>
        </authorList>
    </citation>
    <scope>NUCLEOTIDE SEQUENCE</scope>
    <source>
        <strain evidence="1">AA-2017</strain>
        <tissue evidence="1">Whole larva</tissue>
    </source>
</reference>
<comment type="caution">
    <text evidence="1">The sequence shown here is derived from an EMBL/GenBank/DDBJ whole genome shotgun (WGS) entry which is preliminary data.</text>
</comment>
<evidence type="ECO:0000313" key="1">
    <source>
        <dbReference type="EMBL" id="KAF7280646.1"/>
    </source>
</evidence>
<protein>
    <submittedName>
        <fullName evidence="1">Uncharacterized protein</fullName>
    </submittedName>
</protein>
<sequence length="115" mass="13209">MINFQSDPPPAILNISLAFRKHLFSPIARNALSGLSLAETPRNLRRFRAEDTSYEDKRPFKSIQSKKDKPDNILFFVVLMLSHGFVAPKQFCRHDAVVVHLLSVNQIDYRRILSS</sequence>